<comment type="subunit">
    <text evidence="8">Homotetramer.</text>
</comment>
<evidence type="ECO:0000256" key="9">
    <source>
        <dbReference type="PIRSR" id="PIRSR035805-1"/>
    </source>
</evidence>
<feature type="binding site" evidence="8">
    <location>
        <begin position="86"/>
        <end position="89"/>
    </location>
    <ligand>
        <name>ATP</name>
        <dbReference type="ChEBI" id="CHEBI:30616"/>
    </ligand>
</feature>
<evidence type="ECO:0000256" key="7">
    <source>
        <dbReference type="ARBA" id="ARBA00022840"/>
    </source>
</evidence>
<dbReference type="GO" id="GO:0071897">
    <property type="term" value="P:DNA biosynthetic process"/>
    <property type="evidence" value="ECO:0007669"/>
    <property type="project" value="UniProtKB-KW"/>
</dbReference>
<dbReference type="Gene3D" id="3.30.60.20">
    <property type="match status" value="1"/>
</dbReference>
<dbReference type="InterPro" id="IPR027417">
    <property type="entry name" value="P-loop_NTPase"/>
</dbReference>
<evidence type="ECO:0000256" key="8">
    <source>
        <dbReference type="HAMAP-Rule" id="MF_00124"/>
    </source>
</evidence>
<dbReference type="AlphaFoldDB" id="A0A182C787"/>
<dbReference type="PROSITE" id="PS00603">
    <property type="entry name" value="TK_CELLULAR_TYPE"/>
    <property type="match status" value="1"/>
</dbReference>
<dbReference type="GO" id="GO:0005829">
    <property type="term" value="C:cytosol"/>
    <property type="evidence" value="ECO:0007669"/>
    <property type="project" value="TreeGrafter"/>
</dbReference>
<keyword evidence="5 8" id="KW-0547">Nucleotide-binding</keyword>
<keyword evidence="14" id="KW-1185">Reference proteome</keyword>
<dbReference type="PIRSF" id="PIRSF035805">
    <property type="entry name" value="TK_cell"/>
    <property type="match status" value="1"/>
</dbReference>
<keyword evidence="8" id="KW-0862">Zinc</keyword>
<dbReference type="PATRIC" id="fig|1453497.3.peg.1541"/>
<accession>A0A182C787</accession>
<dbReference type="HAMAP" id="MF_00124">
    <property type="entry name" value="Thymidine_kinase"/>
    <property type="match status" value="1"/>
</dbReference>
<keyword evidence="8" id="KW-0479">Metal-binding</keyword>
<evidence type="ECO:0000256" key="6">
    <source>
        <dbReference type="ARBA" id="ARBA00022777"/>
    </source>
</evidence>
<keyword evidence="6 8" id="KW-0418">Kinase</keyword>
<gene>
    <name evidence="8" type="primary">tdk</name>
    <name evidence="13" type="ORF">AT15_07740</name>
</gene>
<comment type="caution">
    <text evidence="13">The sequence shown here is derived from an EMBL/GenBank/DDBJ whole genome shotgun (WGS) entry which is preliminary data.</text>
</comment>
<keyword evidence="3 8" id="KW-0237">DNA synthesis</keyword>
<evidence type="ECO:0000256" key="4">
    <source>
        <dbReference type="ARBA" id="ARBA00022679"/>
    </source>
</evidence>
<dbReference type="GO" id="GO:0004797">
    <property type="term" value="F:thymidine kinase activity"/>
    <property type="evidence" value="ECO:0007669"/>
    <property type="project" value="UniProtKB-UniRule"/>
</dbReference>
<keyword evidence="4 8" id="KW-0808">Transferase</keyword>
<dbReference type="GO" id="GO:0005524">
    <property type="term" value="F:ATP binding"/>
    <property type="evidence" value="ECO:0007669"/>
    <property type="project" value="UniProtKB-UniRule"/>
</dbReference>
<reference evidence="13 14" key="1">
    <citation type="submission" date="2014-02" db="EMBL/GenBank/DDBJ databases">
        <title>Kosmotoga genome sequencing.</title>
        <authorList>
            <person name="Pollo S.M."/>
            <person name="Charchuk R."/>
            <person name="Nesbo C.L."/>
        </authorList>
    </citation>
    <scope>NUCLEOTIDE SEQUENCE [LARGE SCALE GENOMIC DNA]</scope>
    <source>
        <strain evidence="13 14">S304</strain>
    </source>
</reference>
<dbReference type="PANTHER" id="PTHR11441">
    <property type="entry name" value="THYMIDINE KINASE"/>
    <property type="match status" value="1"/>
</dbReference>
<proteinExistence type="inferred from homology"/>
<feature type="binding site" evidence="8">
    <location>
        <position position="177"/>
    </location>
    <ligand>
        <name>Zn(2+)</name>
        <dbReference type="ChEBI" id="CHEBI:29105"/>
    </ligand>
</feature>
<organism evidence="13 14">
    <name type="scientific">Kosmotoga arenicorallina S304</name>
    <dbReference type="NCBI Taxonomy" id="1453497"/>
    <lineage>
        <taxon>Bacteria</taxon>
        <taxon>Thermotogati</taxon>
        <taxon>Thermotogota</taxon>
        <taxon>Thermotogae</taxon>
        <taxon>Kosmotogales</taxon>
        <taxon>Kosmotogaceae</taxon>
        <taxon>Kosmotoga</taxon>
    </lineage>
</organism>
<dbReference type="GO" id="GO:0008270">
    <property type="term" value="F:zinc ion binding"/>
    <property type="evidence" value="ECO:0007669"/>
    <property type="project" value="UniProtKB-UniRule"/>
</dbReference>
<dbReference type="NCBIfam" id="NF003296">
    <property type="entry name" value="PRK04296.1-1"/>
    <property type="match status" value="1"/>
</dbReference>
<feature type="binding site" evidence="8">
    <location>
        <position position="180"/>
    </location>
    <ligand>
        <name>Zn(2+)</name>
        <dbReference type="ChEBI" id="CHEBI:29105"/>
    </ligand>
</feature>
<feature type="binding site" evidence="8">
    <location>
        <position position="146"/>
    </location>
    <ligand>
        <name>Zn(2+)</name>
        <dbReference type="ChEBI" id="CHEBI:29105"/>
    </ligand>
</feature>
<evidence type="ECO:0000256" key="2">
    <source>
        <dbReference type="ARBA" id="ARBA00012118"/>
    </source>
</evidence>
<comment type="catalytic activity">
    <reaction evidence="8 11">
        <text>thymidine + ATP = dTMP + ADP + H(+)</text>
        <dbReference type="Rhea" id="RHEA:19129"/>
        <dbReference type="ChEBI" id="CHEBI:15378"/>
        <dbReference type="ChEBI" id="CHEBI:17748"/>
        <dbReference type="ChEBI" id="CHEBI:30616"/>
        <dbReference type="ChEBI" id="CHEBI:63528"/>
        <dbReference type="ChEBI" id="CHEBI:456216"/>
        <dbReference type="EC" id="2.7.1.21"/>
    </reaction>
</comment>
<dbReference type="Gene3D" id="3.40.50.300">
    <property type="entry name" value="P-loop containing nucleotide triphosphate hydrolases"/>
    <property type="match status" value="1"/>
</dbReference>
<feature type="binding site" evidence="10">
    <location>
        <position position="173"/>
    </location>
    <ligand>
        <name>substrate</name>
    </ligand>
</feature>
<evidence type="ECO:0000313" key="13">
    <source>
        <dbReference type="EMBL" id="OAA31379.1"/>
    </source>
</evidence>
<dbReference type="PANTHER" id="PTHR11441:SF0">
    <property type="entry name" value="THYMIDINE KINASE, CYTOSOLIC"/>
    <property type="match status" value="1"/>
</dbReference>
<dbReference type="OrthoDB" id="9781579at2"/>
<evidence type="ECO:0000256" key="12">
    <source>
        <dbReference type="RuleBase" id="RU004165"/>
    </source>
</evidence>
<dbReference type="GO" id="GO:0046104">
    <property type="term" value="P:thymidine metabolic process"/>
    <property type="evidence" value="ECO:0007669"/>
    <property type="project" value="TreeGrafter"/>
</dbReference>
<keyword evidence="7 8" id="KW-0067">ATP-binding</keyword>
<sequence length="191" mass="21484">MSGKLTVIVGPMYSGKTTELLSLIEIYALGKKNYLVFKPSIDIRYSEEHIVSHTGLKAPAIKVTSSDELRKTFAEHAGQLDAIFIDEIHFFDENIVQIIEEIIYSGVNVFCVGLDMSYKHRPFKTTVQIMGIADEVIKKKAVCHICGEYKAVVSYRKVDDTESEIDVGGMEKYIAVCRDCYNKLTGRFKGN</sequence>
<dbReference type="RefSeq" id="WP_068346471.1">
    <property type="nucleotide sequence ID" value="NZ_JFHK01000004.1"/>
</dbReference>
<feature type="active site" description="Proton acceptor" evidence="8 9">
    <location>
        <position position="87"/>
    </location>
</feature>
<name>A0A182C787_9BACT</name>
<evidence type="ECO:0000313" key="14">
    <source>
        <dbReference type="Proteomes" id="UP000077339"/>
    </source>
</evidence>
<evidence type="ECO:0000256" key="11">
    <source>
        <dbReference type="RuleBase" id="RU000544"/>
    </source>
</evidence>
<comment type="subcellular location">
    <subcellularLocation>
        <location evidence="8">Cytoplasm</location>
    </subcellularLocation>
</comment>
<evidence type="ECO:0000256" key="10">
    <source>
        <dbReference type="PIRSR" id="PIRSR035805-2"/>
    </source>
</evidence>
<dbReference type="SUPFAM" id="SSF57716">
    <property type="entry name" value="Glucocorticoid receptor-like (DNA-binding domain)"/>
    <property type="match status" value="1"/>
</dbReference>
<evidence type="ECO:0000256" key="5">
    <source>
        <dbReference type="ARBA" id="ARBA00022741"/>
    </source>
</evidence>
<evidence type="ECO:0000256" key="3">
    <source>
        <dbReference type="ARBA" id="ARBA00022634"/>
    </source>
</evidence>
<feature type="binding site" evidence="10">
    <location>
        <begin position="165"/>
        <end position="168"/>
    </location>
    <ligand>
        <name>substrate</name>
    </ligand>
</feature>
<dbReference type="EC" id="2.7.1.21" evidence="2 8"/>
<dbReference type="InterPro" id="IPR001267">
    <property type="entry name" value="Thymidine_kinase"/>
</dbReference>
<keyword evidence="8" id="KW-0963">Cytoplasm</keyword>
<dbReference type="STRING" id="1453497.AT15_07740"/>
<feature type="binding site" evidence="8">
    <location>
        <begin position="10"/>
        <end position="17"/>
    </location>
    <ligand>
        <name>ATP</name>
        <dbReference type="ChEBI" id="CHEBI:30616"/>
    </ligand>
</feature>
<feature type="binding site" evidence="8">
    <location>
        <position position="143"/>
    </location>
    <ligand>
        <name>Zn(2+)</name>
        <dbReference type="ChEBI" id="CHEBI:29105"/>
    </ligand>
</feature>
<dbReference type="Pfam" id="PF00265">
    <property type="entry name" value="TK"/>
    <property type="match status" value="1"/>
</dbReference>
<protein>
    <recommendedName>
        <fullName evidence="2 8">Thymidine kinase</fullName>
        <ecNumber evidence="2 8">2.7.1.21</ecNumber>
    </recommendedName>
</protein>
<comment type="similarity">
    <text evidence="1 8 12">Belongs to the thymidine kinase family.</text>
</comment>
<dbReference type="SUPFAM" id="SSF52540">
    <property type="entry name" value="P-loop containing nucleoside triphosphate hydrolases"/>
    <property type="match status" value="1"/>
</dbReference>
<dbReference type="InterPro" id="IPR020633">
    <property type="entry name" value="Thymidine_kinase_CS"/>
</dbReference>
<dbReference type="Proteomes" id="UP000077339">
    <property type="component" value="Unassembled WGS sequence"/>
</dbReference>
<evidence type="ECO:0000256" key="1">
    <source>
        <dbReference type="ARBA" id="ARBA00007587"/>
    </source>
</evidence>
<dbReference type="EMBL" id="JFHK01000004">
    <property type="protein sequence ID" value="OAA31379.1"/>
    <property type="molecule type" value="Genomic_DNA"/>
</dbReference>